<evidence type="ECO:0000256" key="11">
    <source>
        <dbReference type="ARBA" id="ARBA00023004"/>
    </source>
</evidence>
<keyword evidence="12 14" id="KW-0472">Membrane</keyword>
<comment type="subunit">
    <text evidence="14">Homodimer.</text>
</comment>
<dbReference type="GO" id="GO:0070818">
    <property type="term" value="F:protoporphyrinogen oxidase activity"/>
    <property type="evidence" value="ECO:0007669"/>
    <property type="project" value="UniProtKB-UniRule"/>
</dbReference>
<keyword evidence="5 14" id="KW-1003">Cell membrane</keyword>
<proteinExistence type="inferred from homology"/>
<evidence type="ECO:0000256" key="12">
    <source>
        <dbReference type="ARBA" id="ARBA00023136"/>
    </source>
</evidence>
<comment type="cofactor">
    <cofactor evidence="14 15">
        <name>heme b</name>
        <dbReference type="ChEBI" id="CHEBI:60344"/>
    </cofactor>
    <text evidence="14 15">Binds 1 heme b (iron(II)-protoporphyrin IX) group per subunit.</text>
</comment>
<comment type="pathway">
    <text evidence="2 14 15">Porphyrin-containing compound metabolism; protoporphyrin-IX biosynthesis; protoporphyrin-IX from protoporphyrinogen-IX: step 1/1.</text>
</comment>
<name>A0A8J3D088_9BACT</name>
<evidence type="ECO:0000256" key="6">
    <source>
        <dbReference type="ARBA" id="ARBA00022617"/>
    </source>
</evidence>
<comment type="subcellular location">
    <subcellularLocation>
        <location evidence="1 14">Cell membrane</location>
        <topology evidence="1 14">Multi-pass membrane protein</topology>
    </subcellularLocation>
</comment>
<dbReference type="GO" id="GO:0046872">
    <property type="term" value="F:metal ion binding"/>
    <property type="evidence" value="ECO:0007669"/>
    <property type="project" value="UniProtKB-UniRule"/>
</dbReference>
<keyword evidence="8 14" id="KW-0479">Metal-binding</keyword>
<evidence type="ECO:0000256" key="1">
    <source>
        <dbReference type="ARBA" id="ARBA00004651"/>
    </source>
</evidence>
<evidence type="ECO:0000256" key="14">
    <source>
        <dbReference type="HAMAP-Rule" id="MF_02239"/>
    </source>
</evidence>
<dbReference type="GO" id="GO:0005886">
    <property type="term" value="C:plasma membrane"/>
    <property type="evidence" value="ECO:0007669"/>
    <property type="project" value="UniProtKB-SubCell"/>
</dbReference>
<keyword evidence="9 14" id="KW-1133">Transmembrane helix</keyword>
<comment type="catalytic activity">
    <reaction evidence="13 14 15">
        <text>protoporphyrinogen IX + 3 A = protoporphyrin IX + 3 AH2</text>
        <dbReference type="Rhea" id="RHEA:62000"/>
        <dbReference type="ChEBI" id="CHEBI:13193"/>
        <dbReference type="ChEBI" id="CHEBI:17499"/>
        <dbReference type="ChEBI" id="CHEBI:57306"/>
        <dbReference type="ChEBI" id="CHEBI:57307"/>
    </reaction>
</comment>
<comment type="similarity">
    <text evidence="3 14 15">Belongs to the HemJ family.</text>
</comment>
<dbReference type="PANTHER" id="PTHR40255">
    <property type="entry name" value="UPF0093 MEMBRANE PROTEIN SLR1790"/>
    <property type="match status" value="1"/>
</dbReference>
<comment type="function">
    <text evidence="14 15">Catalyzes the oxidation of protoporphyrinogen IX to protoporphyrin IX.</text>
</comment>
<dbReference type="EC" id="1.3.99.-" evidence="14 15"/>
<dbReference type="RefSeq" id="WP_189583029.1">
    <property type="nucleotide sequence ID" value="NZ_BMYF01000015.1"/>
</dbReference>
<dbReference type="PANTHER" id="PTHR40255:SF1">
    <property type="entry name" value="PROTOPORPHYRINOGEN IX OXIDASE"/>
    <property type="match status" value="1"/>
</dbReference>
<evidence type="ECO:0000256" key="15">
    <source>
        <dbReference type="PIRNR" id="PIRNR004638"/>
    </source>
</evidence>
<dbReference type="InterPro" id="IPR005265">
    <property type="entry name" value="HemJ-like"/>
</dbReference>
<evidence type="ECO:0000256" key="3">
    <source>
        <dbReference type="ARBA" id="ARBA00006501"/>
    </source>
</evidence>
<reference evidence="16" key="1">
    <citation type="journal article" date="2014" name="Int. J. Syst. Evol. Microbiol.">
        <title>Complete genome sequence of Corynebacterium casei LMG S-19264T (=DSM 44701T), isolated from a smear-ripened cheese.</title>
        <authorList>
            <consortium name="US DOE Joint Genome Institute (JGI-PGF)"/>
            <person name="Walter F."/>
            <person name="Albersmeier A."/>
            <person name="Kalinowski J."/>
            <person name="Ruckert C."/>
        </authorList>
    </citation>
    <scope>NUCLEOTIDE SEQUENCE</scope>
    <source>
        <strain evidence="16">KCTC 23224</strain>
    </source>
</reference>
<evidence type="ECO:0000256" key="2">
    <source>
        <dbReference type="ARBA" id="ARBA00005073"/>
    </source>
</evidence>
<evidence type="ECO:0000256" key="8">
    <source>
        <dbReference type="ARBA" id="ARBA00022723"/>
    </source>
</evidence>
<evidence type="ECO:0000313" key="17">
    <source>
        <dbReference type="Proteomes" id="UP000642809"/>
    </source>
</evidence>
<feature type="binding site" description="axial binding residue" evidence="14">
    <location>
        <position position="10"/>
    </location>
    <ligand>
        <name>heme</name>
        <dbReference type="ChEBI" id="CHEBI:30413"/>
    </ligand>
    <ligandPart>
        <name>Fe</name>
        <dbReference type="ChEBI" id="CHEBI:18248"/>
    </ligandPart>
</feature>
<feature type="transmembrane region" description="Helical" evidence="14">
    <location>
        <begin position="150"/>
        <end position="171"/>
    </location>
</feature>
<evidence type="ECO:0000256" key="4">
    <source>
        <dbReference type="ARBA" id="ARBA00017504"/>
    </source>
</evidence>
<keyword evidence="10 14" id="KW-0560">Oxidoreductase</keyword>
<reference evidence="16" key="2">
    <citation type="submission" date="2020-09" db="EMBL/GenBank/DDBJ databases">
        <authorList>
            <person name="Sun Q."/>
            <person name="Kim S."/>
        </authorList>
    </citation>
    <scope>NUCLEOTIDE SEQUENCE</scope>
    <source>
        <strain evidence="16">KCTC 23224</strain>
    </source>
</reference>
<dbReference type="AlphaFoldDB" id="A0A8J3D088"/>
<dbReference type="GO" id="GO:0006782">
    <property type="term" value="P:protoporphyrinogen IX biosynthetic process"/>
    <property type="evidence" value="ECO:0007669"/>
    <property type="project" value="UniProtKB-UniRule"/>
</dbReference>
<feature type="transmembrane region" description="Helical" evidence="14">
    <location>
        <begin position="126"/>
        <end position="144"/>
    </location>
</feature>
<gene>
    <name evidence="16" type="ORF">GCM10008106_24970</name>
</gene>
<evidence type="ECO:0000256" key="7">
    <source>
        <dbReference type="ARBA" id="ARBA00022692"/>
    </source>
</evidence>
<evidence type="ECO:0000256" key="5">
    <source>
        <dbReference type="ARBA" id="ARBA00022475"/>
    </source>
</evidence>
<dbReference type="Pfam" id="PF03653">
    <property type="entry name" value="UPF0093"/>
    <property type="match status" value="1"/>
</dbReference>
<feature type="transmembrane region" description="Helical" evidence="14">
    <location>
        <begin position="56"/>
        <end position="74"/>
    </location>
</feature>
<evidence type="ECO:0000256" key="9">
    <source>
        <dbReference type="ARBA" id="ARBA00022989"/>
    </source>
</evidence>
<evidence type="ECO:0000256" key="13">
    <source>
        <dbReference type="ARBA" id="ARBA00048390"/>
    </source>
</evidence>
<dbReference type="HAMAP" id="MF_02239">
    <property type="entry name" value="HemJ"/>
    <property type="match status" value="1"/>
</dbReference>
<dbReference type="Proteomes" id="UP000642809">
    <property type="component" value="Unassembled WGS sequence"/>
</dbReference>
<organism evidence="16 17">
    <name type="scientific">Mongoliitalea lutea</name>
    <dbReference type="NCBI Taxonomy" id="849756"/>
    <lineage>
        <taxon>Bacteria</taxon>
        <taxon>Pseudomonadati</taxon>
        <taxon>Bacteroidota</taxon>
        <taxon>Cytophagia</taxon>
        <taxon>Cytophagales</taxon>
        <taxon>Cyclobacteriaceae</taxon>
        <taxon>Mongoliitalea</taxon>
    </lineage>
</organism>
<keyword evidence="11 14" id="KW-0408">Iron</keyword>
<keyword evidence="17" id="KW-1185">Reference proteome</keyword>
<dbReference type="UniPathway" id="UPA00251">
    <property type="reaction ID" value="UER00324"/>
</dbReference>
<keyword evidence="7 14" id="KW-0812">Transmembrane</keyword>
<comment type="caution">
    <text evidence="16">The sequence shown here is derived from an EMBL/GenBank/DDBJ whole genome shotgun (WGS) entry which is preliminary data.</text>
</comment>
<feature type="transmembrane region" description="Helical" evidence="14">
    <location>
        <begin position="6"/>
        <end position="29"/>
    </location>
</feature>
<dbReference type="EMBL" id="BMYF01000015">
    <property type="protein sequence ID" value="GHB42902.1"/>
    <property type="molecule type" value="Genomic_DNA"/>
</dbReference>
<accession>A0A8J3D088</accession>
<sequence length="177" mass="21024">MAFDYIKALHIIFIVTWFAGLFYIVRLFIYQREAYDKSPEEQKILLPTLNLMAQRLWYIITWPSAILTFIFGFWTLSYRWGFTEMGWMQAKLIFVLLLYVYHFICHKIYLDLQQGKVTLSSMKLRMWNEVSTVLLFAIVFLVVLKSLISVIWGIVGLIGLSVVMMLGIKWYKRVREA</sequence>
<feature type="transmembrane region" description="Helical" evidence="14">
    <location>
        <begin position="86"/>
        <end position="105"/>
    </location>
</feature>
<evidence type="ECO:0000256" key="10">
    <source>
        <dbReference type="ARBA" id="ARBA00023002"/>
    </source>
</evidence>
<keyword evidence="6 14" id="KW-0349">Heme</keyword>
<evidence type="ECO:0000313" key="16">
    <source>
        <dbReference type="EMBL" id="GHB42902.1"/>
    </source>
</evidence>
<dbReference type="PIRSF" id="PIRSF004638">
    <property type="entry name" value="UCP004638"/>
    <property type="match status" value="1"/>
</dbReference>
<feature type="binding site" description="axial binding residue" evidence="14">
    <location>
        <position position="91"/>
    </location>
    <ligand>
        <name>heme</name>
        <dbReference type="ChEBI" id="CHEBI:30413"/>
    </ligand>
    <ligandPart>
        <name>Fe</name>
        <dbReference type="ChEBI" id="CHEBI:18248"/>
    </ligandPart>
</feature>
<protein>
    <recommendedName>
        <fullName evidence="4 14">Protoporphyrinogen IX oxidase</fullName>
        <shortName evidence="14">PPO</shortName>
        <ecNumber evidence="14 15">1.3.99.-</ecNumber>
    </recommendedName>
</protein>